<keyword evidence="2" id="KW-0732">Signal</keyword>
<evidence type="ECO:0000256" key="2">
    <source>
        <dbReference type="SAM" id="SignalP"/>
    </source>
</evidence>
<dbReference type="SUPFAM" id="SSF57362">
    <property type="entry name" value="BPTI-like"/>
    <property type="match status" value="1"/>
</dbReference>
<protein>
    <submittedName>
        <fullName evidence="3">Putative secreted peptide</fullName>
    </submittedName>
</protein>
<accession>L7MMZ2</accession>
<name>L7MMZ2_RHIPC</name>
<evidence type="ECO:0000313" key="3">
    <source>
        <dbReference type="EMBL" id="JAA65019.1"/>
    </source>
</evidence>
<dbReference type="AlphaFoldDB" id="L7MMZ2"/>
<dbReference type="EMBL" id="GACK01000015">
    <property type="protein sequence ID" value="JAA65019.1"/>
    <property type="molecule type" value="mRNA"/>
</dbReference>
<reference evidence="3" key="2">
    <citation type="journal article" date="2015" name="J. Proteomics">
        <title>Sexual differences in the sialomes of the zebra tick, Rhipicephalus pulchellus.</title>
        <authorList>
            <person name="Tan A.W."/>
            <person name="Francischetti I.M."/>
            <person name="Slovak M."/>
            <person name="Kini R.M."/>
            <person name="Ribeiro J.M."/>
        </authorList>
    </citation>
    <scope>NUCLEOTIDE SEQUENCE</scope>
    <source>
        <tissue evidence="3">Salivary gland</tissue>
    </source>
</reference>
<organism evidence="3">
    <name type="scientific">Rhipicephalus pulchellus</name>
    <name type="common">Yellow backed tick</name>
    <name type="synonym">Dermacentor pulchellus</name>
    <dbReference type="NCBI Taxonomy" id="72859"/>
    <lineage>
        <taxon>Eukaryota</taxon>
        <taxon>Metazoa</taxon>
        <taxon>Ecdysozoa</taxon>
        <taxon>Arthropoda</taxon>
        <taxon>Chelicerata</taxon>
        <taxon>Arachnida</taxon>
        <taxon>Acari</taxon>
        <taxon>Parasitiformes</taxon>
        <taxon>Ixodida</taxon>
        <taxon>Ixodoidea</taxon>
        <taxon>Ixodidae</taxon>
        <taxon>Rhipicephalinae</taxon>
        <taxon>Rhipicephalus</taxon>
        <taxon>Rhipicephalus</taxon>
    </lineage>
</organism>
<reference evidence="3" key="1">
    <citation type="submission" date="2012-11" db="EMBL/GenBank/DDBJ databases">
        <authorList>
            <person name="Lucero-Rivera Y.E."/>
            <person name="Tovar-Ramirez D."/>
        </authorList>
    </citation>
    <scope>NUCLEOTIDE SEQUENCE</scope>
    <source>
        <tissue evidence="3">Salivary gland</tissue>
    </source>
</reference>
<dbReference type="InterPro" id="IPR036880">
    <property type="entry name" value="Kunitz_BPTI_sf"/>
</dbReference>
<proteinExistence type="evidence at transcript level"/>
<feature type="chain" id="PRO_5003981755" evidence="2">
    <location>
        <begin position="19"/>
        <end position="96"/>
    </location>
</feature>
<feature type="non-terminal residue" evidence="3">
    <location>
        <position position="96"/>
    </location>
</feature>
<feature type="signal peptide" evidence="2">
    <location>
        <begin position="1"/>
        <end position="18"/>
    </location>
</feature>
<sequence>MQSTVCLLLSLFVAPAMGGGEQPKRKKDLLGYDSHNERDPNDPSPCAVHGLTRNCHGKSSGWHYYSPYRFCVRSDSTHCGCNAAAFDSCDDCIGAC</sequence>
<feature type="compositionally biased region" description="Basic and acidic residues" evidence="1">
    <location>
        <begin position="28"/>
        <end position="41"/>
    </location>
</feature>
<feature type="region of interest" description="Disordered" evidence="1">
    <location>
        <begin position="17"/>
        <end position="44"/>
    </location>
</feature>
<evidence type="ECO:0000256" key="1">
    <source>
        <dbReference type="SAM" id="MobiDB-lite"/>
    </source>
</evidence>
<dbReference type="GO" id="GO:0004867">
    <property type="term" value="F:serine-type endopeptidase inhibitor activity"/>
    <property type="evidence" value="ECO:0007669"/>
    <property type="project" value="InterPro"/>
</dbReference>